<proteinExistence type="predicted"/>
<reference evidence="1" key="2">
    <citation type="submission" date="2020-06" db="EMBL/GenBank/DDBJ databases">
        <authorList>
            <person name="Sheffer M."/>
        </authorList>
    </citation>
    <scope>NUCLEOTIDE SEQUENCE</scope>
</reference>
<protein>
    <submittedName>
        <fullName evidence="1">Uncharacterized protein</fullName>
    </submittedName>
</protein>
<dbReference type="EMBL" id="JABXBU010000011">
    <property type="protein sequence ID" value="KAF8790445.1"/>
    <property type="molecule type" value="Genomic_DNA"/>
</dbReference>
<organism evidence="1 2">
    <name type="scientific">Argiope bruennichi</name>
    <name type="common">Wasp spider</name>
    <name type="synonym">Aranea bruennichi</name>
    <dbReference type="NCBI Taxonomy" id="94029"/>
    <lineage>
        <taxon>Eukaryota</taxon>
        <taxon>Metazoa</taxon>
        <taxon>Ecdysozoa</taxon>
        <taxon>Arthropoda</taxon>
        <taxon>Chelicerata</taxon>
        <taxon>Arachnida</taxon>
        <taxon>Araneae</taxon>
        <taxon>Araneomorphae</taxon>
        <taxon>Entelegynae</taxon>
        <taxon>Araneoidea</taxon>
        <taxon>Araneidae</taxon>
        <taxon>Argiope</taxon>
    </lineage>
</organism>
<evidence type="ECO:0000313" key="2">
    <source>
        <dbReference type="Proteomes" id="UP000807504"/>
    </source>
</evidence>
<name>A0A8T0FJ78_ARGBR</name>
<dbReference type="Proteomes" id="UP000807504">
    <property type="component" value="Unassembled WGS sequence"/>
</dbReference>
<dbReference type="AlphaFoldDB" id="A0A8T0FJ78"/>
<accession>A0A8T0FJ78</accession>
<evidence type="ECO:0000313" key="1">
    <source>
        <dbReference type="EMBL" id="KAF8790445.1"/>
    </source>
</evidence>
<gene>
    <name evidence="1" type="ORF">HNY73_005464</name>
</gene>
<sequence length="71" mass="8206">MIAASSTGENVNSEFIWQGGRFLKKQIFFRKQKQALLFSEIIIVFQCTNGLNEVFKLLKCALNLMKSEQEF</sequence>
<comment type="caution">
    <text evidence="1">The sequence shown here is derived from an EMBL/GenBank/DDBJ whole genome shotgun (WGS) entry which is preliminary data.</text>
</comment>
<reference evidence="1" key="1">
    <citation type="journal article" date="2020" name="bioRxiv">
        <title>Chromosome-level reference genome of the European wasp spider Argiope bruennichi: a resource for studies on range expansion and evolutionary adaptation.</title>
        <authorList>
            <person name="Sheffer M.M."/>
            <person name="Hoppe A."/>
            <person name="Krehenwinkel H."/>
            <person name="Uhl G."/>
            <person name="Kuss A.W."/>
            <person name="Jensen L."/>
            <person name="Jensen C."/>
            <person name="Gillespie R.G."/>
            <person name="Hoff K.J."/>
            <person name="Prost S."/>
        </authorList>
    </citation>
    <scope>NUCLEOTIDE SEQUENCE</scope>
</reference>
<keyword evidence="2" id="KW-1185">Reference proteome</keyword>